<evidence type="ECO:0000313" key="3">
    <source>
        <dbReference type="Proteomes" id="UP000652477"/>
    </source>
</evidence>
<dbReference type="AlphaFoldDB" id="A0A923RQP1"/>
<accession>A0A923RQP1</accession>
<sequence>MTELQVIEQKRRETIEETRKRRDKSLTGLGLVAVLSVCFNIFLFMCCIYILQAGPV</sequence>
<dbReference type="Proteomes" id="UP000652477">
    <property type="component" value="Unassembled WGS sequence"/>
</dbReference>
<gene>
    <name evidence="2" type="ORF">H8S37_12540</name>
</gene>
<organism evidence="2 3">
    <name type="scientific">Mediterraneibacter hominis</name>
    <dbReference type="NCBI Taxonomy" id="2763054"/>
    <lineage>
        <taxon>Bacteria</taxon>
        <taxon>Bacillati</taxon>
        <taxon>Bacillota</taxon>
        <taxon>Clostridia</taxon>
        <taxon>Lachnospirales</taxon>
        <taxon>Lachnospiraceae</taxon>
        <taxon>Mediterraneibacter</taxon>
    </lineage>
</organism>
<keyword evidence="1" id="KW-0812">Transmembrane</keyword>
<dbReference type="RefSeq" id="WP_186876397.1">
    <property type="nucleotide sequence ID" value="NZ_JACOPF010000002.1"/>
</dbReference>
<feature type="transmembrane region" description="Helical" evidence="1">
    <location>
        <begin position="29"/>
        <end position="51"/>
    </location>
</feature>
<keyword evidence="1" id="KW-0472">Membrane</keyword>
<reference evidence="2" key="1">
    <citation type="submission" date="2020-08" db="EMBL/GenBank/DDBJ databases">
        <title>Genome public.</title>
        <authorList>
            <person name="Liu C."/>
            <person name="Sun Q."/>
        </authorList>
    </citation>
    <scope>NUCLEOTIDE SEQUENCE</scope>
    <source>
        <strain evidence="2">NSJ-55</strain>
    </source>
</reference>
<evidence type="ECO:0000313" key="2">
    <source>
        <dbReference type="EMBL" id="MBC5689745.1"/>
    </source>
</evidence>
<keyword evidence="1" id="KW-1133">Transmembrane helix</keyword>
<keyword evidence="3" id="KW-1185">Reference proteome</keyword>
<evidence type="ECO:0000256" key="1">
    <source>
        <dbReference type="SAM" id="Phobius"/>
    </source>
</evidence>
<name>A0A923RQP1_9FIRM</name>
<dbReference type="EMBL" id="JACOPF010000002">
    <property type="protein sequence ID" value="MBC5689745.1"/>
    <property type="molecule type" value="Genomic_DNA"/>
</dbReference>
<protein>
    <submittedName>
        <fullName evidence="2">Uncharacterized protein</fullName>
    </submittedName>
</protein>
<comment type="caution">
    <text evidence="2">The sequence shown here is derived from an EMBL/GenBank/DDBJ whole genome shotgun (WGS) entry which is preliminary data.</text>
</comment>
<proteinExistence type="predicted"/>